<keyword evidence="3" id="KW-1185">Reference proteome</keyword>
<comment type="caution">
    <text evidence="2">The sequence shown here is derived from an EMBL/GenBank/DDBJ whole genome shotgun (WGS) entry which is preliminary data.</text>
</comment>
<proteinExistence type="predicted"/>
<evidence type="ECO:0000313" key="2">
    <source>
        <dbReference type="EMBL" id="MPR24697.1"/>
    </source>
</evidence>
<dbReference type="Proteomes" id="UP000403266">
    <property type="component" value="Unassembled WGS sequence"/>
</dbReference>
<protein>
    <recommendedName>
        <fullName evidence="4">Surface antigen domain-containing protein</fullName>
    </recommendedName>
</protein>
<reference evidence="2 3" key="1">
    <citation type="journal article" date="2019" name="Syst. Appl. Microbiol.">
        <title>Microvirga tunisiensis sp. nov., a root nodule symbiotic bacterium isolated from Lupinus micranthus and L. luteus grown in Northern Tunisia.</title>
        <authorList>
            <person name="Msaddak A."/>
            <person name="Rejili M."/>
            <person name="Duran D."/>
            <person name="Mars M."/>
            <person name="Palacios J.M."/>
            <person name="Ruiz-Argueso T."/>
            <person name="Rey L."/>
            <person name="Imperial J."/>
        </authorList>
    </citation>
    <scope>NUCLEOTIDE SEQUENCE [LARGE SCALE GENOMIC DNA]</scope>
    <source>
        <strain evidence="2 3">Lmie10</strain>
    </source>
</reference>
<accession>A0A5N7MD61</accession>
<evidence type="ECO:0000256" key="1">
    <source>
        <dbReference type="SAM" id="SignalP"/>
    </source>
</evidence>
<feature type="chain" id="PRO_5030135288" description="Surface antigen domain-containing protein" evidence="1">
    <location>
        <begin position="32"/>
        <end position="275"/>
    </location>
</feature>
<dbReference type="OrthoDB" id="8017863at2"/>
<name>A0A5N7MD61_9HYPH</name>
<sequence>MIKIATGAGALAGVGALAMVLLLAACNQNGAGSVALGAATGLDPTGLSGTAVSMVQSAQPERDPDSQSVDFSRFASRLSDVAAGNTARPNYLGELDRQSSLMMARHAAGMASTVASAAIGGAMTGGVGLAAAAPSLAMQAAAAGMTTSQLAAARGQASAAIAQAEAQRAAEQLVSDADRPAEAQVVLSILNGAGAASATWQNPSTGASGKVSLKPMNKKAFGALDCRLVRREMRSRGATRTGEMLACRSQRGMVRPLLTAENGSCGGRLCVISDR</sequence>
<feature type="signal peptide" evidence="1">
    <location>
        <begin position="1"/>
        <end position="31"/>
    </location>
</feature>
<dbReference type="RefSeq" id="WP_152710091.1">
    <property type="nucleotide sequence ID" value="NZ_VOSJ01000011.1"/>
</dbReference>
<organism evidence="2 3">
    <name type="scientific">Microvirga tunisiensis</name>
    <dbReference type="NCBI Taxonomy" id="2108360"/>
    <lineage>
        <taxon>Bacteria</taxon>
        <taxon>Pseudomonadati</taxon>
        <taxon>Pseudomonadota</taxon>
        <taxon>Alphaproteobacteria</taxon>
        <taxon>Hyphomicrobiales</taxon>
        <taxon>Methylobacteriaceae</taxon>
        <taxon>Microvirga</taxon>
    </lineage>
</organism>
<dbReference type="AlphaFoldDB" id="A0A5N7MD61"/>
<dbReference type="PROSITE" id="PS51257">
    <property type="entry name" value="PROKAR_LIPOPROTEIN"/>
    <property type="match status" value="1"/>
</dbReference>
<gene>
    <name evidence="2" type="ORF">FS320_05500</name>
</gene>
<evidence type="ECO:0008006" key="4">
    <source>
        <dbReference type="Google" id="ProtNLM"/>
    </source>
</evidence>
<dbReference type="EMBL" id="VOSK01000010">
    <property type="protein sequence ID" value="MPR24697.1"/>
    <property type="molecule type" value="Genomic_DNA"/>
</dbReference>
<evidence type="ECO:0000313" key="3">
    <source>
        <dbReference type="Proteomes" id="UP000403266"/>
    </source>
</evidence>
<keyword evidence="1" id="KW-0732">Signal</keyword>